<dbReference type="PANTHER" id="PTHR32263:SF12">
    <property type="entry name" value="INACTIVE POLY [ADP-RIBOSE] POLYMERASE SRO4-RELATED"/>
    <property type="match status" value="1"/>
</dbReference>
<evidence type="ECO:0000313" key="8">
    <source>
        <dbReference type="EMBL" id="KAK4753016.1"/>
    </source>
</evidence>
<evidence type="ECO:0000256" key="3">
    <source>
        <dbReference type="ARBA" id="ARBA00023016"/>
    </source>
</evidence>
<dbReference type="InterPro" id="IPR044964">
    <property type="entry name" value="RCD1/SRO1-5"/>
</dbReference>
<dbReference type="GO" id="GO:0003950">
    <property type="term" value="F:NAD+ poly-ADP-ribosyltransferase activity"/>
    <property type="evidence" value="ECO:0007669"/>
    <property type="project" value="InterPro"/>
</dbReference>
<dbReference type="Pfam" id="PF12174">
    <property type="entry name" value="RST"/>
    <property type="match status" value="1"/>
</dbReference>
<evidence type="ECO:0000256" key="5">
    <source>
        <dbReference type="SAM" id="MobiDB-lite"/>
    </source>
</evidence>
<feature type="compositionally biased region" description="Polar residues" evidence="5">
    <location>
        <begin position="65"/>
        <end position="80"/>
    </location>
</feature>
<comment type="subcellular location">
    <subcellularLocation>
        <location evidence="1">Nucleus</location>
    </subcellularLocation>
</comment>
<evidence type="ECO:0000259" key="7">
    <source>
        <dbReference type="PROSITE" id="PS51879"/>
    </source>
</evidence>
<evidence type="ECO:0000256" key="4">
    <source>
        <dbReference type="ARBA" id="ARBA00023242"/>
    </source>
</evidence>
<dbReference type="PANTHER" id="PTHR32263">
    <property type="entry name" value="INACTIVE POLY [ADP-RIBOSE] POLYMERASE SRO4-RELATED"/>
    <property type="match status" value="1"/>
</dbReference>
<comment type="caution">
    <text evidence="8">The sequence shown here is derived from an EMBL/GenBank/DDBJ whole genome shotgun (WGS) entry which is preliminary data.</text>
</comment>
<keyword evidence="3" id="KW-0346">Stress response</keyword>
<dbReference type="InterPro" id="IPR012317">
    <property type="entry name" value="Poly(ADP-ribose)pol_cat_dom"/>
</dbReference>
<proteinExistence type="predicted"/>
<evidence type="ECO:0000256" key="2">
    <source>
        <dbReference type="ARBA" id="ARBA00022473"/>
    </source>
</evidence>
<dbReference type="EMBL" id="JAXIOK010000016">
    <property type="protein sequence ID" value="KAK4753016.1"/>
    <property type="molecule type" value="Genomic_DNA"/>
</dbReference>
<evidence type="ECO:0000256" key="1">
    <source>
        <dbReference type="ARBA" id="ARBA00004123"/>
    </source>
</evidence>
<protein>
    <recommendedName>
        <fullName evidence="10">Inactive poly [ADP-ribose] polymerase SRO5</fullName>
    </recommendedName>
</protein>
<dbReference type="PROSITE" id="PS51879">
    <property type="entry name" value="RST"/>
    <property type="match status" value="1"/>
</dbReference>
<evidence type="ECO:0008006" key="10">
    <source>
        <dbReference type="Google" id="ProtNLM"/>
    </source>
</evidence>
<dbReference type="SUPFAM" id="SSF56399">
    <property type="entry name" value="ADP-ribosylation"/>
    <property type="match status" value="1"/>
</dbReference>
<evidence type="ECO:0000313" key="9">
    <source>
        <dbReference type="Proteomes" id="UP001345219"/>
    </source>
</evidence>
<dbReference type="PROSITE" id="PS51059">
    <property type="entry name" value="PARP_CATALYTIC"/>
    <property type="match status" value="1"/>
</dbReference>
<name>A0AAN7PSC3_9MYRT</name>
<dbReference type="Gene3D" id="3.90.228.10">
    <property type="match status" value="1"/>
</dbReference>
<reference evidence="8 9" key="1">
    <citation type="journal article" date="2023" name="Hortic Res">
        <title>Pangenome of water caltrop reveals structural variations and asymmetric subgenome divergence after allopolyploidization.</title>
        <authorList>
            <person name="Zhang X."/>
            <person name="Chen Y."/>
            <person name="Wang L."/>
            <person name="Yuan Y."/>
            <person name="Fang M."/>
            <person name="Shi L."/>
            <person name="Lu R."/>
            <person name="Comes H.P."/>
            <person name="Ma Y."/>
            <person name="Chen Y."/>
            <person name="Huang G."/>
            <person name="Zhou Y."/>
            <person name="Zheng Z."/>
            <person name="Qiu Y."/>
        </authorList>
    </citation>
    <scope>NUCLEOTIDE SEQUENCE [LARGE SCALE GENOMIC DNA]</scope>
    <source>
        <tissue evidence="8">Roots</tissue>
    </source>
</reference>
<dbReference type="Proteomes" id="UP001345219">
    <property type="component" value="Chromosome 16"/>
</dbReference>
<gene>
    <name evidence="8" type="ORF">SAY87_021814</name>
</gene>
<dbReference type="GO" id="GO:0005634">
    <property type="term" value="C:nucleus"/>
    <property type="evidence" value="ECO:0007669"/>
    <property type="project" value="UniProtKB-SubCell"/>
</dbReference>
<keyword evidence="4" id="KW-0539">Nucleus</keyword>
<keyword evidence="9" id="KW-1185">Reference proteome</keyword>
<accession>A0AAN7PSC3</accession>
<feature type="domain" description="RST" evidence="7">
    <location>
        <begin position="291"/>
        <end position="362"/>
    </location>
</feature>
<feature type="compositionally biased region" description="Low complexity" evidence="5">
    <location>
        <begin position="40"/>
        <end position="64"/>
    </location>
</feature>
<keyword evidence="2" id="KW-0217">Developmental protein</keyword>
<dbReference type="InterPro" id="IPR022003">
    <property type="entry name" value="RST"/>
</dbReference>
<feature type="domain" description="PARP catalytic" evidence="6">
    <location>
        <begin position="72"/>
        <end position="295"/>
    </location>
</feature>
<dbReference type="AlphaFoldDB" id="A0AAN7PSC3"/>
<organism evidence="8 9">
    <name type="scientific">Trapa incisa</name>
    <dbReference type="NCBI Taxonomy" id="236973"/>
    <lineage>
        <taxon>Eukaryota</taxon>
        <taxon>Viridiplantae</taxon>
        <taxon>Streptophyta</taxon>
        <taxon>Embryophyta</taxon>
        <taxon>Tracheophyta</taxon>
        <taxon>Spermatophyta</taxon>
        <taxon>Magnoliopsida</taxon>
        <taxon>eudicotyledons</taxon>
        <taxon>Gunneridae</taxon>
        <taxon>Pentapetalae</taxon>
        <taxon>rosids</taxon>
        <taxon>malvids</taxon>
        <taxon>Myrtales</taxon>
        <taxon>Lythraceae</taxon>
        <taxon>Trapa</taxon>
    </lineage>
</organism>
<feature type="region of interest" description="Disordered" evidence="5">
    <location>
        <begin position="33"/>
        <end position="80"/>
    </location>
</feature>
<sequence length="383" mass="41795">MADYVEQFRLMPTAQPGPNPRLLRAFDLNHSMNDSESDDNFNSTDTSSCDTASSSVSDSESCISGNKTPRSSPAASSGQSPCFGDGLIRLSEGDKAFDLIERQFMAGLGRLGGTIAVNAIHKNVYSAVMAQARARAFQIYMRATEKKLAGNANVKYAWYAASKEDIPKILSYGFGYSGSIAGGGLHGSGIYLSPDNHPLESLKLAPVDGDGLRHLFLCRIILGKPELVRPGSNQYHPSSDEFDSGVDSLDCPKKYIVWSTHMNTHVLPEYVLSVRAPCNSRGFGNTESLIRKPTSPWMPFPMLISELSKILPAPIIGSISKQHRDYKDGKISRQELIGKVRQFTGDKLLISVIKSFRTKLGNSGKQATSTGRTPRRFACSEDM</sequence>
<evidence type="ECO:0000259" key="6">
    <source>
        <dbReference type="PROSITE" id="PS51059"/>
    </source>
</evidence>